<dbReference type="Proteomes" id="UP000015530">
    <property type="component" value="Unassembled WGS sequence"/>
</dbReference>
<dbReference type="AlphaFoldDB" id="T0KYT4"/>
<sequence length="88" mass="9619">MIPAQTHPSIYSRCLLTVSSRLVTKYSPSSHAHLANINLSQPVTVIAPIRPSDHQLPAENHMRPQSPPPALILQQTNPPTNNTNPCPL</sequence>
<name>T0KYT4_COLGC</name>
<reference evidence="3" key="1">
    <citation type="journal article" date="2013" name="Mol. Plant Microbe Interact.">
        <title>Global aspects of pacC regulation of pathogenicity genes in Colletotrichum gloeosporioides as revealed by transcriptome analysis.</title>
        <authorList>
            <person name="Alkan N."/>
            <person name="Meng X."/>
            <person name="Friedlander G."/>
            <person name="Reuveni E."/>
            <person name="Sukno S."/>
            <person name="Sherman A."/>
            <person name="Thon M."/>
            <person name="Fluhr R."/>
            <person name="Prusky D."/>
        </authorList>
    </citation>
    <scope>NUCLEOTIDE SEQUENCE [LARGE SCALE GENOMIC DNA]</scope>
    <source>
        <strain evidence="3">Cg-14</strain>
    </source>
</reference>
<evidence type="ECO:0000256" key="1">
    <source>
        <dbReference type="SAM" id="MobiDB-lite"/>
    </source>
</evidence>
<feature type="region of interest" description="Disordered" evidence="1">
    <location>
        <begin position="54"/>
        <end position="88"/>
    </location>
</feature>
<accession>T0KYT4</accession>
<protein>
    <submittedName>
        <fullName evidence="2">Uncharacterized protein</fullName>
    </submittedName>
</protein>
<proteinExistence type="predicted"/>
<comment type="caution">
    <text evidence="2">The sequence shown here is derived from an EMBL/GenBank/DDBJ whole genome shotgun (WGS) entry which is preliminary data.</text>
</comment>
<gene>
    <name evidence="2" type="ORF">CGLO_02076</name>
</gene>
<organism evidence="2 3">
    <name type="scientific">Colletotrichum gloeosporioides (strain Cg-14)</name>
    <name type="common">Anthracnose fungus</name>
    <name type="synonym">Glomerella cingulata</name>
    <dbReference type="NCBI Taxonomy" id="1237896"/>
    <lineage>
        <taxon>Eukaryota</taxon>
        <taxon>Fungi</taxon>
        <taxon>Dikarya</taxon>
        <taxon>Ascomycota</taxon>
        <taxon>Pezizomycotina</taxon>
        <taxon>Sordariomycetes</taxon>
        <taxon>Hypocreomycetidae</taxon>
        <taxon>Glomerellales</taxon>
        <taxon>Glomerellaceae</taxon>
        <taxon>Colletotrichum</taxon>
        <taxon>Colletotrichum gloeosporioides species complex</taxon>
    </lineage>
</organism>
<evidence type="ECO:0000313" key="3">
    <source>
        <dbReference type="Proteomes" id="UP000015530"/>
    </source>
</evidence>
<dbReference type="HOGENOM" id="CLU_2468925_0_0_1"/>
<feature type="compositionally biased region" description="Low complexity" evidence="1">
    <location>
        <begin position="76"/>
        <end position="88"/>
    </location>
</feature>
<dbReference type="EMBL" id="AMYD01000424">
    <property type="protein sequence ID" value="EQB57758.1"/>
    <property type="molecule type" value="Genomic_DNA"/>
</dbReference>
<evidence type="ECO:0000313" key="2">
    <source>
        <dbReference type="EMBL" id="EQB57758.1"/>
    </source>
</evidence>